<feature type="compositionally biased region" description="Low complexity" evidence="1">
    <location>
        <begin position="121"/>
        <end position="133"/>
    </location>
</feature>
<evidence type="ECO:0000313" key="3">
    <source>
        <dbReference type="EMBL" id="KAL2862887.1"/>
    </source>
</evidence>
<reference evidence="3 4" key="1">
    <citation type="submission" date="2024-07" db="EMBL/GenBank/DDBJ databases">
        <title>Section-level genome sequencing and comparative genomics of Aspergillus sections Usti and Cavernicolus.</title>
        <authorList>
            <consortium name="Lawrence Berkeley National Laboratory"/>
            <person name="Nybo J.L."/>
            <person name="Vesth T.C."/>
            <person name="Theobald S."/>
            <person name="Frisvad J.C."/>
            <person name="Larsen T.O."/>
            <person name="Kjaerboelling I."/>
            <person name="Rothschild-Mancinelli K."/>
            <person name="Lyhne E.K."/>
            <person name="Kogle M.E."/>
            <person name="Barry K."/>
            <person name="Clum A."/>
            <person name="Na H."/>
            <person name="Ledsgaard L."/>
            <person name="Lin J."/>
            <person name="Lipzen A."/>
            <person name="Kuo A."/>
            <person name="Riley R."/>
            <person name="Mondo S."/>
            <person name="Labutti K."/>
            <person name="Haridas S."/>
            <person name="Pangalinan J."/>
            <person name="Salamov A.A."/>
            <person name="Simmons B.A."/>
            <person name="Magnuson J.K."/>
            <person name="Chen J."/>
            <person name="Drula E."/>
            <person name="Henrissat B."/>
            <person name="Wiebenga A."/>
            <person name="Lubbers R.J."/>
            <person name="Gomes A.C."/>
            <person name="Macurrencykelacurrency M.R."/>
            <person name="Stajich J."/>
            <person name="Grigoriev I.V."/>
            <person name="Mortensen U.H."/>
            <person name="De Vries R.P."/>
            <person name="Baker S.E."/>
            <person name="Andersen M.R."/>
        </authorList>
    </citation>
    <scope>NUCLEOTIDE SEQUENCE [LARGE SCALE GENOMIC DNA]</scope>
    <source>
        <strain evidence="3 4">CBS 449.75</strain>
    </source>
</reference>
<feature type="compositionally biased region" description="Pro residues" evidence="1">
    <location>
        <begin position="232"/>
        <end position="242"/>
    </location>
</feature>
<dbReference type="PANTHER" id="PTHR13360">
    <property type="entry name" value="ACTIVATING SIGNAL COINTEGRATOR 1 COMPLEX SUBUNIT 1"/>
    <property type="match status" value="1"/>
</dbReference>
<feature type="region of interest" description="Disordered" evidence="1">
    <location>
        <begin position="210"/>
        <end position="247"/>
    </location>
</feature>
<proteinExistence type="predicted"/>
<name>A0ABR4LHM8_9EURO</name>
<feature type="compositionally biased region" description="Basic and acidic residues" evidence="1">
    <location>
        <begin position="310"/>
        <end position="326"/>
    </location>
</feature>
<feature type="region of interest" description="Disordered" evidence="1">
    <location>
        <begin position="298"/>
        <end position="334"/>
    </location>
</feature>
<dbReference type="Gene3D" id="3.90.1140.10">
    <property type="entry name" value="Cyclic phosphodiesterase"/>
    <property type="match status" value="1"/>
</dbReference>
<accession>A0ABR4LHM8</accession>
<dbReference type="GeneID" id="98146706"/>
<gene>
    <name evidence="3" type="ORF">BJX67DRAFT_375003</name>
</gene>
<dbReference type="Proteomes" id="UP001610432">
    <property type="component" value="Unassembled WGS sequence"/>
</dbReference>
<evidence type="ECO:0000259" key="2">
    <source>
        <dbReference type="Pfam" id="PF10469"/>
    </source>
</evidence>
<protein>
    <submittedName>
        <fullName evidence="3">AKAP7 2'5' RNA ligase-like domain-containing protein</fullName>
    </submittedName>
</protein>
<keyword evidence="4" id="KW-1185">Reference proteome</keyword>
<dbReference type="InterPro" id="IPR009210">
    <property type="entry name" value="ASCC1"/>
</dbReference>
<feature type="compositionally biased region" description="Basic and acidic residues" evidence="1">
    <location>
        <begin position="210"/>
        <end position="223"/>
    </location>
</feature>
<comment type="caution">
    <text evidence="3">The sequence shown here is derived from an EMBL/GenBank/DDBJ whole genome shotgun (WGS) entry which is preliminary data.</text>
</comment>
<dbReference type="Pfam" id="PF10469">
    <property type="entry name" value="AKAP7_NLS"/>
    <property type="match status" value="1"/>
</dbReference>
<evidence type="ECO:0000256" key="1">
    <source>
        <dbReference type="SAM" id="MobiDB-lite"/>
    </source>
</evidence>
<feature type="domain" description="A-kinase anchor protein 7-like phosphoesterase" evidence="2">
    <location>
        <begin position="13"/>
        <end position="297"/>
    </location>
</feature>
<dbReference type="RefSeq" id="XP_070881866.1">
    <property type="nucleotide sequence ID" value="XM_071031634.1"/>
</dbReference>
<organism evidence="3 4">
    <name type="scientific">Aspergillus lucknowensis</name>
    <dbReference type="NCBI Taxonomy" id="176173"/>
    <lineage>
        <taxon>Eukaryota</taxon>
        <taxon>Fungi</taxon>
        <taxon>Dikarya</taxon>
        <taxon>Ascomycota</taxon>
        <taxon>Pezizomycotina</taxon>
        <taxon>Eurotiomycetes</taxon>
        <taxon>Eurotiomycetidae</taxon>
        <taxon>Eurotiales</taxon>
        <taxon>Aspergillaceae</taxon>
        <taxon>Aspergillus</taxon>
        <taxon>Aspergillus subgen. Nidulantes</taxon>
    </lineage>
</organism>
<sequence length="404" mass="45200">MSNQPRPKRPPLTHFLCLPLVNDISLPQLESSLAAFKASIPPSPAKADLTEVQRRYQQQRPLIPDDAIRPVGTLHLTLGVMSLPTSQRLDEALRFFHSLDLAALLRKAEASAAQKKRLNATSTWETNSTQTTNDAGGAFGTTPTEELPQDGSTPSEPFTISLESLHALPRVRSATILHAVPVDPTSRLYPFCEMLRKEFVEAGFLQKDYKRESKTTRQPREQPPEQQQDQPPASPPQQPPTTEPELRPLLLHATVVNTIYIRGRQRNLGGRGKGDRGSPYTFDARDILSHYRNFYLDDDRTVPRSSGTVARDESSARSNDENRHGPESPLEEENALARAELGSEEKRQGYPFVWARDFRIDSLCICKMGAKKLDPEGNTSGMNARLGEKYPVVAERSLDFREID</sequence>
<dbReference type="InterPro" id="IPR019510">
    <property type="entry name" value="AKAP7-like_phosphoesterase"/>
</dbReference>
<evidence type="ECO:0000313" key="4">
    <source>
        <dbReference type="Proteomes" id="UP001610432"/>
    </source>
</evidence>
<dbReference type="PANTHER" id="PTHR13360:SF1">
    <property type="entry name" value="ACTIVATING SIGNAL COINTEGRATOR 1 COMPLEX SUBUNIT 1"/>
    <property type="match status" value="1"/>
</dbReference>
<dbReference type="EMBL" id="JBFXLQ010000060">
    <property type="protein sequence ID" value="KAL2862887.1"/>
    <property type="molecule type" value="Genomic_DNA"/>
</dbReference>
<feature type="region of interest" description="Disordered" evidence="1">
    <location>
        <begin position="117"/>
        <end position="158"/>
    </location>
</feature>